<name>A0A9P3LRH1_9FUNG</name>
<feature type="region of interest" description="Disordered" evidence="1">
    <location>
        <begin position="1"/>
        <end position="91"/>
    </location>
</feature>
<dbReference type="Gene3D" id="1.10.443.20">
    <property type="entry name" value="Centromere DNA-binding protein complex CBF3 subunit, domain 2"/>
    <property type="match status" value="1"/>
</dbReference>
<dbReference type="OrthoDB" id="2409254at2759"/>
<feature type="compositionally biased region" description="Acidic residues" evidence="1">
    <location>
        <begin position="1041"/>
        <end position="1053"/>
    </location>
</feature>
<dbReference type="Proteomes" id="UP000827284">
    <property type="component" value="Unassembled WGS sequence"/>
</dbReference>
<dbReference type="GO" id="GO:0003677">
    <property type="term" value="F:DNA binding"/>
    <property type="evidence" value="ECO:0007669"/>
    <property type="project" value="InterPro"/>
</dbReference>
<feature type="domain" description="Ndc10" evidence="2">
    <location>
        <begin position="468"/>
        <end position="787"/>
    </location>
</feature>
<reference evidence="3" key="1">
    <citation type="submission" date="2021-11" db="EMBL/GenBank/DDBJ databases">
        <authorList>
            <person name="Herlambang A."/>
            <person name="Guo Y."/>
            <person name="Takashima Y."/>
            <person name="Nishizawa T."/>
        </authorList>
    </citation>
    <scope>NUCLEOTIDE SEQUENCE</scope>
    <source>
        <strain evidence="3">E1425</strain>
    </source>
</reference>
<reference evidence="3" key="2">
    <citation type="journal article" date="2022" name="Microbiol. Resour. Announc.">
        <title>Whole-Genome Sequence of Entomortierella parvispora E1425, a Mucoromycotan Fungus Associated with Burkholderiaceae-Related Endosymbiotic Bacteria.</title>
        <authorList>
            <person name="Herlambang A."/>
            <person name="Guo Y."/>
            <person name="Takashima Y."/>
            <person name="Narisawa K."/>
            <person name="Ohta H."/>
            <person name="Nishizawa T."/>
        </authorList>
    </citation>
    <scope>NUCLEOTIDE SEQUENCE</scope>
    <source>
        <strain evidence="3">E1425</strain>
    </source>
</reference>
<proteinExistence type="predicted"/>
<dbReference type="InterPro" id="IPR038279">
    <property type="entry name" value="Ndc10_dom2_sf"/>
</dbReference>
<feature type="region of interest" description="Disordered" evidence="1">
    <location>
        <begin position="197"/>
        <end position="227"/>
    </location>
</feature>
<feature type="region of interest" description="Disordered" evidence="1">
    <location>
        <begin position="232"/>
        <end position="251"/>
    </location>
</feature>
<dbReference type="PANTHER" id="PTHR23030">
    <property type="entry name" value="PCD6 INTERACTING PROTEIN-RELATED"/>
    <property type="match status" value="1"/>
</dbReference>
<evidence type="ECO:0000259" key="2">
    <source>
        <dbReference type="Pfam" id="PF16787"/>
    </source>
</evidence>
<feature type="region of interest" description="Disordered" evidence="1">
    <location>
        <begin position="958"/>
        <end position="1069"/>
    </location>
</feature>
<organism evidence="3 4">
    <name type="scientific">Entomortierella parvispora</name>
    <dbReference type="NCBI Taxonomy" id="205924"/>
    <lineage>
        <taxon>Eukaryota</taxon>
        <taxon>Fungi</taxon>
        <taxon>Fungi incertae sedis</taxon>
        <taxon>Mucoromycota</taxon>
        <taxon>Mortierellomycotina</taxon>
        <taxon>Mortierellomycetes</taxon>
        <taxon>Mortierellales</taxon>
        <taxon>Mortierellaceae</taxon>
        <taxon>Entomortierella</taxon>
    </lineage>
</organism>
<feature type="compositionally biased region" description="Low complexity" evidence="1">
    <location>
        <begin position="45"/>
        <end position="57"/>
    </location>
</feature>
<comment type="caution">
    <text evidence="3">The sequence shown here is derived from an EMBL/GenBank/DDBJ whole genome shotgun (WGS) entry which is preliminary data.</text>
</comment>
<gene>
    <name evidence="3" type="ORF">EMPS_00334</name>
</gene>
<evidence type="ECO:0000313" key="3">
    <source>
        <dbReference type="EMBL" id="GJJ67988.1"/>
    </source>
</evidence>
<sequence>MAQESKQQRKRPAYGMSDAHGQPSDQTPLPFPPQNKRAKNRNQLAAATDTLPTAAETNDAPQAPKHRASVNKAASAQYQAGKLPTKKKKHGGSLTHLPLCINHDIENALSEEELERRRIESANFITDQILLLQNPGATVFCHQGRIRDWRDYCIEKHGADTRVNAVKVIQYLKDVIFKVTTKKLIDPKRGYDGVIGTSTTKEPADGMAPQQEQHANTGTGNSANHDAQVEDNNEVWSEDDGAEEEEDDGSMIAYEIESRQEREELEERDTELSQAPRHTWVSVDYDSVAAQSNLTTREKLVASGQKQPKAVVKPTSPRFRPNERNQSCTPAHIDSTADKAKVFDDAETDNHGRRVIYVPRTLGTILNIKKALVHLWEEQRGQQAPYPNRVPHPGFDKTVKTIISNYGLRLVKDSLNPDTSRSSACSLRDPYSERMFIGMLSYLWRNLPIKAKSTTKRSYSTTRRYAYHRERLCLLARHHMLLCDEDIRGVTLSDLFHIQRLHKAPGSKMATGLTFTLSRGKTNQEGVQLCGTAFRHKDYRRCTVGGFAFYMLERWQVDQEPLPDFADPDEWSKYTLLVDGSSPEERAKKDRKTPIHLRTQINSTAAIMRTCEVYSSKVTHGGRYAGTSEAYYLGLEREHIRHLGRWVMGQMENFYAPENPVIGAFYMAHFNHKDKPYFIERDLVTPPLDLQRQIFPWIEKVFDDPRIKQLAPSWIKTCDEEMEGGDANAASETDVWWKMNEKDVEGNRCDHVSSAYEHGSVVDLIAFLKLMVRMRRVILQDSVMFMEERGPDGVTLMNRLLASDQMQQIFIRDDFLQFKKDLLDDIKRQKEERTRINIDEELNNTAIADAVNRMSNEISESHARQERLLKEILVSIQQSQHQQAALEHQQCVALRDQFGMWQNLHMQLMQQGHQIQLQLRQFEQKQRYRMDGTRLAENVPLPIRHQPDTQGRIQLAIQQQDDREQDRQQCQQQGQKQGQEQGQQQSQQLDQQQGQLLDQQQSRQLDQQQSRQLDQQQSQGQDQQQGEQQSQGQGQQQQEFQQEEDDDDDDDEPLTAFGRRLKDVPPVPPQFKQPCWKVSYTLVPDRGALTVKKACWEFNGPMAALKLRRPYDGSESKTVQRRRRLIRVIEAHAEANGLSFEEARDSLSVANQGKTVASLVKRLQLLYPEILGNQTHDKNDEHDENG</sequence>
<dbReference type="Pfam" id="PF16787">
    <property type="entry name" value="NDC10_II"/>
    <property type="match status" value="1"/>
</dbReference>
<feature type="compositionally biased region" description="Low complexity" evidence="1">
    <location>
        <begin position="968"/>
        <end position="1040"/>
    </location>
</feature>
<feature type="compositionally biased region" description="Polar residues" evidence="1">
    <location>
        <begin position="210"/>
        <end position="225"/>
    </location>
</feature>
<dbReference type="InterPro" id="IPR031872">
    <property type="entry name" value="NDC10_II"/>
</dbReference>
<dbReference type="AlphaFoldDB" id="A0A9P3LRH1"/>
<dbReference type="EMBL" id="BQFW01000001">
    <property type="protein sequence ID" value="GJJ67988.1"/>
    <property type="molecule type" value="Genomic_DNA"/>
</dbReference>
<protein>
    <recommendedName>
        <fullName evidence="2">Ndc10 domain-containing protein</fullName>
    </recommendedName>
</protein>
<feature type="region of interest" description="Disordered" evidence="1">
    <location>
        <begin position="302"/>
        <end position="331"/>
    </location>
</feature>
<keyword evidence="4" id="KW-1185">Reference proteome</keyword>
<feature type="compositionally biased region" description="Acidic residues" evidence="1">
    <location>
        <begin position="232"/>
        <end position="249"/>
    </location>
</feature>
<evidence type="ECO:0000256" key="1">
    <source>
        <dbReference type="SAM" id="MobiDB-lite"/>
    </source>
</evidence>
<evidence type="ECO:0000313" key="4">
    <source>
        <dbReference type="Proteomes" id="UP000827284"/>
    </source>
</evidence>
<accession>A0A9P3LRH1</accession>
<dbReference type="PANTHER" id="PTHR23030:SF42">
    <property type="entry name" value="CHROMOSOME UNDETERMINED SCAFFOLD_90, WHOLE GENOME SHOTGUN SEQUENCE"/>
    <property type="match status" value="1"/>
</dbReference>